<gene>
    <name evidence="3" type="ORF">ACFQKE_07495</name>
</gene>
<dbReference type="InterPro" id="IPR020843">
    <property type="entry name" value="ER"/>
</dbReference>
<accession>A0ABD5ZX93</accession>
<evidence type="ECO:0000256" key="1">
    <source>
        <dbReference type="ARBA" id="ARBA00023002"/>
    </source>
</evidence>
<dbReference type="AlphaFoldDB" id="A0ABD5ZX93"/>
<dbReference type="RefSeq" id="WP_379703348.1">
    <property type="nucleotide sequence ID" value="NZ_JBHTAT010000001.1"/>
</dbReference>
<sequence length="345" mass="36911">MHEPNQEWYFVERPEGEPTLDCFELREGDVPTPRRGELLVHVRYLSVDPYMRGRMRDSASYAEPWAVGDVLQGGVVGEVVASESPAYEAGDLVTGRATWSEYAVLDADDAAPVDPEIADLPAYLGVLGMPGRTAYFGLLDVGEPRPGETVVVSGAAGAVGSTVGQIAKLNGCRVVGFAGTDEKTSWLTDDLGFDAAINYRTTDAYRAALDEVAPDGVDVYFDNVGGPITDAVFTKLNVDARVAVCGQIAHYNDEEVPTGPRKLPLLIAPRARVQGLLVSDYATRFGAAREQLETWVASGELDHRETVVEGIAKAPDAFLGLFSGDNVGKQVVEVAGPSRGEDHSP</sequence>
<keyword evidence="1 3" id="KW-0560">Oxidoreductase</keyword>
<dbReference type="PANTHER" id="PTHR43205">
    <property type="entry name" value="PROSTAGLANDIN REDUCTASE"/>
    <property type="match status" value="1"/>
</dbReference>
<keyword evidence="4" id="KW-1185">Reference proteome</keyword>
<dbReference type="CDD" id="cd05288">
    <property type="entry name" value="PGDH"/>
    <property type="match status" value="1"/>
</dbReference>
<dbReference type="InterPro" id="IPR011032">
    <property type="entry name" value="GroES-like_sf"/>
</dbReference>
<dbReference type="InterPro" id="IPR041694">
    <property type="entry name" value="ADH_N_2"/>
</dbReference>
<dbReference type="Pfam" id="PF16884">
    <property type="entry name" value="ADH_N_2"/>
    <property type="match status" value="1"/>
</dbReference>
<dbReference type="InterPro" id="IPR036291">
    <property type="entry name" value="NAD(P)-bd_dom_sf"/>
</dbReference>
<evidence type="ECO:0000259" key="2">
    <source>
        <dbReference type="SMART" id="SM00829"/>
    </source>
</evidence>
<evidence type="ECO:0000313" key="4">
    <source>
        <dbReference type="Proteomes" id="UP001596434"/>
    </source>
</evidence>
<feature type="domain" description="Enoyl reductase (ER)" evidence="2">
    <location>
        <begin position="18"/>
        <end position="332"/>
    </location>
</feature>
<dbReference type="EMBL" id="JBHTAT010000001">
    <property type="protein sequence ID" value="MFC7255139.1"/>
    <property type="molecule type" value="Genomic_DNA"/>
</dbReference>
<dbReference type="SMART" id="SM00829">
    <property type="entry name" value="PKS_ER"/>
    <property type="match status" value="1"/>
</dbReference>
<dbReference type="EC" id="1.-.-.-" evidence="3"/>
<organism evidence="3 4">
    <name type="scientific">Haloplanus litoreus</name>
    <dbReference type="NCBI Taxonomy" id="767515"/>
    <lineage>
        <taxon>Archaea</taxon>
        <taxon>Methanobacteriati</taxon>
        <taxon>Methanobacteriota</taxon>
        <taxon>Stenosarchaea group</taxon>
        <taxon>Halobacteria</taxon>
        <taxon>Halobacteriales</taxon>
        <taxon>Haloferacaceae</taxon>
        <taxon>Haloplanus</taxon>
    </lineage>
</organism>
<dbReference type="Pfam" id="PF00107">
    <property type="entry name" value="ADH_zinc_N"/>
    <property type="match status" value="1"/>
</dbReference>
<dbReference type="InterPro" id="IPR013149">
    <property type="entry name" value="ADH-like_C"/>
</dbReference>
<dbReference type="SUPFAM" id="SSF50129">
    <property type="entry name" value="GroES-like"/>
    <property type="match status" value="1"/>
</dbReference>
<dbReference type="SUPFAM" id="SSF51735">
    <property type="entry name" value="NAD(P)-binding Rossmann-fold domains"/>
    <property type="match status" value="1"/>
</dbReference>
<evidence type="ECO:0000313" key="3">
    <source>
        <dbReference type="EMBL" id="MFC7255139.1"/>
    </source>
</evidence>
<dbReference type="PANTHER" id="PTHR43205:SF7">
    <property type="entry name" value="PROSTAGLANDIN REDUCTASE 1"/>
    <property type="match status" value="1"/>
</dbReference>
<dbReference type="FunFam" id="3.40.50.720:FF:000121">
    <property type="entry name" value="Prostaglandin reductase 2"/>
    <property type="match status" value="1"/>
</dbReference>
<proteinExistence type="predicted"/>
<dbReference type="GO" id="GO:0016491">
    <property type="term" value="F:oxidoreductase activity"/>
    <property type="evidence" value="ECO:0007669"/>
    <property type="project" value="UniProtKB-KW"/>
</dbReference>
<dbReference type="InterPro" id="IPR045010">
    <property type="entry name" value="MDR_fam"/>
</dbReference>
<reference evidence="3 4" key="1">
    <citation type="journal article" date="2019" name="Int. J. Syst. Evol. Microbiol.">
        <title>The Global Catalogue of Microorganisms (GCM) 10K type strain sequencing project: providing services to taxonomists for standard genome sequencing and annotation.</title>
        <authorList>
            <consortium name="The Broad Institute Genomics Platform"/>
            <consortium name="The Broad Institute Genome Sequencing Center for Infectious Disease"/>
            <person name="Wu L."/>
            <person name="Ma J."/>
        </authorList>
    </citation>
    <scope>NUCLEOTIDE SEQUENCE [LARGE SCALE GENOMIC DNA]</scope>
    <source>
        <strain evidence="3 4">GX21</strain>
    </source>
</reference>
<comment type="caution">
    <text evidence="3">The sequence shown here is derived from an EMBL/GenBank/DDBJ whole genome shotgun (WGS) entry which is preliminary data.</text>
</comment>
<dbReference type="GeneID" id="96953482"/>
<dbReference type="Gene3D" id="3.40.50.720">
    <property type="entry name" value="NAD(P)-binding Rossmann-like Domain"/>
    <property type="match status" value="1"/>
</dbReference>
<name>A0ABD5ZX93_9EURY</name>
<protein>
    <submittedName>
        <fullName evidence="3">NADP-dependent oxidoreductase</fullName>
        <ecNumber evidence="3">1.-.-.-</ecNumber>
    </submittedName>
</protein>
<dbReference type="Gene3D" id="3.90.180.10">
    <property type="entry name" value="Medium-chain alcohol dehydrogenases, catalytic domain"/>
    <property type="match status" value="1"/>
</dbReference>
<dbReference type="Proteomes" id="UP001596434">
    <property type="component" value="Unassembled WGS sequence"/>
</dbReference>